<gene>
    <name evidence="8" type="ORF">J8273_7507</name>
</gene>
<dbReference type="PROSITE" id="PS51845">
    <property type="entry name" value="PDEASE_I_2"/>
    <property type="match status" value="1"/>
</dbReference>
<feature type="compositionally biased region" description="Polar residues" evidence="5">
    <location>
        <begin position="11"/>
        <end position="31"/>
    </location>
</feature>
<feature type="binding site" evidence="4">
    <location>
        <position position="532"/>
    </location>
    <ligand>
        <name>Zn(2+)</name>
        <dbReference type="ChEBI" id="CHEBI:29105"/>
        <label>1</label>
    </ligand>
</feature>
<evidence type="ECO:0000256" key="2">
    <source>
        <dbReference type="ARBA" id="ARBA00022801"/>
    </source>
</evidence>
<feature type="transmembrane region" description="Helical" evidence="6">
    <location>
        <begin position="257"/>
        <end position="275"/>
    </location>
</feature>
<evidence type="ECO:0000256" key="3">
    <source>
        <dbReference type="PIRSR" id="PIRSR623088-1"/>
    </source>
</evidence>
<protein>
    <submittedName>
        <fullName evidence="8">3'5'-cyclic nucleotide phosphodiesterase</fullName>
    </submittedName>
</protein>
<keyword evidence="6" id="KW-0472">Membrane</keyword>
<dbReference type="Gene3D" id="1.10.1300.10">
    <property type="entry name" value="3'5'-cyclic nucleotide phosphodiesterase, catalytic domain"/>
    <property type="match status" value="1"/>
</dbReference>
<feature type="active site" description="Proton donor" evidence="3">
    <location>
        <position position="528"/>
    </location>
</feature>
<reference evidence="8" key="1">
    <citation type="submission" date="2021-05" db="EMBL/GenBank/DDBJ databases">
        <title>A free-living protist that lacks canonical eukaryotic 1 DNA replication and segregation systems.</title>
        <authorList>
            <person name="Salas-Leiva D.E."/>
            <person name="Tromer E.C."/>
            <person name="Curtis B.A."/>
            <person name="Jerlstrom-Hultqvist J."/>
            <person name="Kolisko M."/>
            <person name="Yi Z."/>
            <person name="Salas-Leiva J.S."/>
            <person name="Gallot-Lavallee L."/>
            <person name="Kops G.J.P.L."/>
            <person name="Archibald J.M."/>
            <person name="Simpson A.G.B."/>
            <person name="Roger A.J."/>
        </authorList>
    </citation>
    <scope>NUCLEOTIDE SEQUENCE</scope>
    <source>
        <strain evidence="8">BICM</strain>
    </source>
</reference>
<evidence type="ECO:0000256" key="1">
    <source>
        <dbReference type="ARBA" id="ARBA00022723"/>
    </source>
</evidence>
<dbReference type="GO" id="GO:0046872">
    <property type="term" value="F:metal ion binding"/>
    <property type="evidence" value="ECO:0007669"/>
    <property type="project" value="UniProtKB-KW"/>
</dbReference>
<organism evidence="8 9">
    <name type="scientific">Carpediemonas membranifera</name>
    <dbReference type="NCBI Taxonomy" id="201153"/>
    <lineage>
        <taxon>Eukaryota</taxon>
        <taxon>Metamonada</taxon>
        <taxon>Carpediemonas-like organisms</taxon>
        <taxon>Carpediemonas</taxon>
    </lineage>
</organism>
<keyword evidence="2" id="KW-0378">Hydrolase</keyword>
<evidence type="ECO:0000313" key="9">
    <source>
        <dbReference type="Proteomes" id="UP000717585"/>
    </source>
</evidence>
<feature type="transmembrane region" description="Helical" evidence="6">
    <location>
        <begin position="130"/>
        <end position="150"/>
    </location>
</feature>
<evidence type="ECO:0000256" key="6">
    <source>
        <dbReference type="SAM" id="Phobius"/>
    </source>
</evidence>
<name>A0A8J6AY21_9EUKA</name>
<dbReference type="SUPFAM" id="SSF109604">
    <property type="entry name" value="HD-domain/PDEase-like"/>
    <property type="match status" value="1"/>
</dbReference>
<proteinExistence type="predicted"/>
<dbReference type="InterPro" id="IPR002073">
    <property type="entry name" value="PDEase_catalytic_dom"/>
</dbReference>
<dbReference type="Proteomes" id="UP000717585">
    <property type="component" value="Unassembled WGS sequence"/>
</dbReference>
<keyword evidence="1 4" id="KW-0479">Metal-binding</keyword>
<keyword evidence="6" id="KW-0812">Transmembrane</keyword>
<feature type="transmembrane region" description="Helical" evidence="6">
    <location>
        <begin position="217"/>
        <end position="245"/>
    </location>
</feature>
<evidence type="ECO:0000313" key="8">
    <source>
        <dbReference type="EMBL" id="KAG9391233.1"/>
    </source>
</evidence>
<keyword evidence="6" id="KW-1133">Transmembrane helix</keyword>
<dbReference type="OrthoDB" id="189220at2759"/>
<evidence type="ECO:0000256" key="5">
    <source>
        <dbReference type="SAM" id="MobiDB-lite"/>
    </source>
</evidence>
<comment type="caution">
    <text evidence="8">The sequence shown here is derived from an EMBL/GenBank/DDBJ whole genome shotgun (WGS) entry which is preliminary data.</text>
</comment>
<evidence type="ECO:0000256" key="4">
    <source>
        <dbReference type="PIRSR" id="PIRSR623088-3"/>
    </source>
</evidence>
<dbReference type="GO" id="GO:0004114">
    <property type="term" value="F:3',5'-cyclic-nucleotide phosphodiesterase activity"/>
    <property type="evidence" value="ECO:0007669"/>
    <property type="project" value="InterPro"/>
</dbReference>
<feature type="binding site" evidence="4">
    <location>
        <position position="569"/>
    </location>
    <ligand>
        <name>Zn(2+)</name>
        <dbReference type="ChEBI" id="CHEBI:29105"/>
        <label>2</label>
    </ligand>
</feature>
<sequence>MDSRHSEDDNTYLQTSDDVYSESDTIATDGNTVGAASAYEVEDEVHEIDSVRIPPQSGTVPPLNFILKSPKGGAPWNESPVQASMQRLRKSVSDMLSTRMDSDEDDLTARIDSLKPRAIRPLLIPPEPLLCIKTALSLAIVFVTMVVVVSCNESRLNATIVSLFSLTSTTVLSSIAVLPSFRPVAVAMFHSLVVGANGLLAAAVLDPEVAPFPTVALTIVCLVFFRGSVVLACTVIAGQVLGFLLRLPCSTDVPADLVYGIVTSTTAAALVYFQYRIFEIRSRIGTSIDVLDDAHAIWLDEFKDELFHRLDPLPDLPRPSMSHAMQANIVLQLLDELIANTSDKHHLKILRLCQTRIAKDQQKATEKDEEAVLFINQWTGHESGRTTSSSSVDQSTHTHRINSGTVDRDLSQLTALMAQSISVSMASDGVSPGSSAYHSEAGDGDRAHADVESPDDFETAVNELLAGILKWPVDALQFEESLNGRVLQVILCASVDYFNLTETFNLPMATLQNLLTAMLGSYNRNPFHNAAHAALTVHSVFWLAANAQISSGLSDLDIIAVLFAAAIGDMAHTGVNNSFLTECEAFLAVRYNNQTPNEAHALARFFDLLTRPEFDAFCNIPAAQRKELRETIVALVLDTSSMHHMAIVSALTSRLDEGGLVDPLTKSDRMIVLRTMLRVAQLSTNLMPVSLYRMWTERAYEERLAMGDLQAHMGFERSAFSDRNAPDPEGCQETFFCYLAEPLFNAALQIIPELAQPMSFFHTNRSAFKSPEFLHSAIDRAREPRMTIYPHGKLPPRERLVQLCGREVGHEAEAEGAVDVPKLLRQATGVSNMSPVLEGSEDESELLTDDELVMSESSFESI</sequence>
<dbReference type="Pfam" id="PF00233">
    <property type="entry name" value="PDEase_I"/>
    <property type="match status" value="1"/>
</dbReference>
<dbReference type="GO" id="GO:0007165">
    <property type="term" value="P:signal transduction"/>
    <property type="evidence" value="ECO:0007669"/>
    <property type="project" value="InterPro"/>
</dbReference>
<evidence type="ECO:0000259" key="7">
    <source>
        <dbReference type="PROSITE" id="PS51845"/>
    </source>
</evidence>
<accession>A0A8J6AY21</accession>
<dbReference type="EMBL" id="JAHDYR010000062">
    <property type="protein sequence ID" value="KAG9391233.1"/>
    <property type="molecule type" value="Genomic_DNA"/>
</dbReference>
<feature type="binding site" evidence="4">
    <location>
        <position position="569"/>
    </location>
    <ligand>
        <name>Zn(2+)</name>
        <dbReference type="ChEBI" id="CHEBI:29105"/>
        <label>1</label>
    </ligand>
</feature>
<feature type="domain" description="PDEase" evidence="7">
    <location>
        <begin position="453"/>
        <end position="775"/>
    </location>
</feature>
<feature type="transmembrane region" description="Helical" evidence="6">
    <location>
        <begin position="156"/>
        <end position="178"/>
    </location>
</feature>
<dbReference type="AlphaFoldDB" id="A0A8J6AY21"/>
<dbReference type="InterPro" id="IPR036971">
    <property type="entry name" value="PDEase_catalytic_dom_sf"/>
</dbReference>
<keyword evidence="9" id="KW-1185">Reference proteome</keyword>
<dbReference type="PRINTS" id="PR00387">
    <property type="entry name" value="PDIESTERASE1"/>
</dbReference>
<feature type="transmembrane region" description="Helical" evidence="6">
    <location>
        <begin position="185"/>
        <end position="205"/>
    </location>
</feature>
<dbReference type="PANTHER" id="PTHR11347">
    <property type="entry name" value="CYCLIC NUCLEOTIDE PHOSPHODIESTERASE"/>
    <property type="match status" value="1"/>
</dbReference>
<dbReference type="InterPro" id="IPR023088">
    <property type="entry name" value="PDEase"/>
</dbReference>
<feature type="region of interest" description="Disordered" evidence="5">
    <location>
        <begin position="382"/>
        <end position="404"/>
    </location>
</feature>
<feature type="region of interest" description="Disordered" evidence="5">
    <location>
        <begin position="1"/>
        <end position="31"/>
    </location>
</feature>